<dbReference type="Gene3D" id="6.10.250.2490">
    <property type="match status" value="1"/>
</dbReference>
<dbReference type="InterPro" id="IPR025909">
    <property type="entry name" value="Soyouz_module"/>
</dbReference>
<name>A0A9Y1Z509_9MONO</name>
<proteinExistence type="predicted"/>
<dbReference type="Pfam" id="PF03210">
    <property type="entry name" value="Paramyx_P_V_C"/>
    <property type="match status" value="1"/>
</dbReference>
<sequence length="499" mass="53696">MNSYSVQALEQLVNDGIQTAQFFQKNQENIQKTYGRSAIGLPTTKDRITAWEAVTEASHGEPVQLGGGDREEQGGEQAEGEINSDGNGYSGEEVPSGSNTSAVQLQGSYNQVWDGENAPPYSGGERGNTGYQYGGPDPGQTADTGGGDQPHGGTTYSTVDAGDLRQMMIFDHETSAIEVGASKNNTMKIRNATEEDLGNVMSEGTSKIHKRLRGVAAMTDPLPVPRTTGGPVKKGTEESSVSTILGGRPTSGSGAIPNVHPSLLLLPSQNVHAESAPECVQDVSKTGSTCQSSKAEQNSPGIESKIDLLLGNLEKISRALDVLPEIREEIRNINKKITNLSLGLSTVEGYIKSMMIIIPGSGKPGNGDTPEVNPDLKAVIGRDNTRGLAEVKSQRINLESLTDDPPSLGTIDESHIVKDLDFTKSNAANFAPTNRFSSVLTMFNMIKEEVKDYNMRAGLTRWLEDAIERLDPGDVYRALRRTLDKLADEEDDEEDEEDE</sequence>
<keyword evidence="3" id="KW-0693">Viral RNA replication</keyword>
<organism evidence="6">
    <name type="scientific">Mus musculus jeilongvirus</name>
    <dbReference type="NCBI Taxonomy" id="3049974"/>
    <lineage>
        <taxon>Viruses</taxon>
        <taxon>Riboviria</taxon>
        <taxon>Orthornavirae</taxon>
        <taxon>Negarnaviricota</taxon>
        <taxon>Haploviricotina</taxon>
        <taxon>Monjiviricetes</taxon>
        <taxon>Mononegavirales</taxon>
        <taxon>Paramyxoviridae</taxon>
        <taxon>Orthoparamyxovirinae</taxon>
        <taxon>Jeilongvirus</taxon>
    </lineage>
</organism>
<feature type="compositionally biased region" description="Gly residues" evidence="4">
    <location>
        <begin position="124"/>
        <end position="137"/>
    </location>
</feature>
<keyword evidence="2" id="KW-0597">Phosphoprotein</keyword>
<dbReference type="InterPro" id="IPR004897">
    <property type="entry name" value="P/V_Pprotein_paramyxoviral"/>
</dbReference>
<evidence type="ECO:0000313" key="6">
    <source>
        <dbReference type="EMBL" id="WIU81507.1"/>
    </source>
</evidence>
<evidence type="ECO:0000256" key="3">
    <source>
        <dbReference type="ARBA" id="ARBA00022953"/>
    </source>
</evidence>
<accession>A0A9Y1Z509</accession>
<evidence type="ECO:0000256" key="2">
    <source>
        <dbReference type="ARBA" id="ARBA00022553"/>
    </source>
</evidence>
<reference evidence="6" key="1">
    <citation type="submission" date="2023-05" db="EMBL/GenBank/DDBJ databases">
        <authorList>
            <person name="Xu J."/>
            <person name="Chen J."/>
            <person name="Ren Y."/>
            <person name="Chen L."/>
            <person name="How W."/>
        </authorList>
    </citation>
    <scope>NUCLEOTIDE SEQUENCE</scope>
    <source>
        <strain evidence="6">Jingzhou25</strain>
    </source>
</reference>
<evidence type="ECO:0000256" key="4">
    <source>
        <dbReference type="SAM" id="MobiDB-lite"/>
    </source>
</evidence>
<evidence type="ECO:0000259" key="5">
    <source>
        <dbReference type="Pfam" id="PF14313"/>
    </source>
</evidence>
<gene>
    <name evidence="6" type="primary">P</name>
</gene>
<dbReference type="Pfam" id="PF14313">
    <property type="entry name" value="Soyouz_module"/>
    <property type="match status" value="1"/>
</dbReference>
<dbReference type="Gene3D" id="1.20.5.110">
    <property type="match status" value="1"/>
</dbReference>
<dbReference type="EMBL" id="OQ970178">
    <property type="protein sequence ID" value="WIU81507.1"/>
    <property type="molecule type" value="Viral_cRNA"/>
</dbReference>
<evidence type="ECO:0000256" key="1">
    <source>
        <dbReference type="ARBA" id="ARBA00020572"/>
    </source>
</evidence>
<protein>
    <recommendedName>
        <fullName evidence="1">Phosphoprotein</fullName>
    </recommendedName>
</protein>
<feature type="compositionally biased region" description="Polar residues" evidence="4">
    <location>
        <begin position="96"/>
        <end position="111"/>
    </location>
</feature>
<feature type="domain" description="Phosphoprotein P soyouz module" evidence="5">
    <location>
        <begin position="1"/>
        <end position="56"/>
    </location>
</feature>
<feature type="region of interest" description="Disordered" evidence="4">
    <location>
        <begin position="56"/>
        <end position="158"/>
    </location>
</feature>